<name>A0A2V3UWQ1_9HYPH</name>
<feature type="transmembrane region" description="Helical" evidence="1">
    <location>
        <begin position="32"/>
        <end position="51"/>
    </location>
</feature>
<keyword evidence="1" id="KW-1133">Transmembrane helix</keyword>
<keyword evidence="4" id="KW-1185">Reference proteome</keyword>
<evidence type="ECO:0008006" key="5">
    <source>
        <dbReference type="Google" id="ProtNLM"/>
    </source>
</evidence>
<dbReference type="RefSeq" id="WP_110373108.1">
    <property type="nucleotide sequence ID" value="NZ_JAHBRY010000001.1"/>
</dbReference>
<feature type="signal peptide" evidence="2">
    <location>
        <begin position="1"/>
        <end position="25"/>
    </location>
</feature>
<keyword evidence="1" id="KW-0812">Transmembrane</keyword>
<dbReference type="EMBL" id="QJJK01000001">
    <property type="protein sequence ID" value="PXW65118.1"/>
    <property type="molecule type" value="Genomic_DNA"/>
</dbReference>
<sequence length="88" mass="9477">MRTPARTLLCALFASSLLASSGSQARPRGENLVAGALAGVAVGVIAGSVFAPPPPRYHVYRVRPGWDGYPPPYIEHDWDDPSDEDRDD</sequence>
<evidence type="ECO:0000256" key="2">
    <source>
        <dbReference type="SAM" id="SignalP"/>
    </source>
</evidence>
<protein>
    <recommendedName>
        <fullName evidence="5">PXPV repeat-containing protein</fullName>
    </recommendedName>
</protein>
<evidence type="ECO:0000313" key="4">
    <source>
        <dbReference type="Proteomes" id="UP000248021"/>
    </source>
</evidence>
<evidence type="ECO:0000256" key="1">
    <source>
        <dbReference type="SAM" id="Phobius"/>
    </source>
</evidence>
<dbReference type="AlphaFoldDB" id="A0A2V3UWQ1"/>
<proteinExistence type="predicted"/>
<feature type="chain" id="PRO_5016091119" description="PXPV repeat-containing protein" evidence="2">
    <location>
        <begin position="26"/>
        <end position="88"/>
    </location>
</feature>
<evidence type="ECO:0000313" key="3">
    <source>
        <dbReference type="EMBL" id="PXW65118.1"/>
    </source>
</evidence>
<dbReference type="Proteomes" id="UP000248021">
    <property type="component" value="Unassembled WGS sequence"/>
</dbReference>
<keyword evidence="2" id="KW-0732">Signal</keyword>
<reference evidence="3 4" key="1">
    <citation type="submission" date="2018-05" db="EMBL/GenBank/DDBJ databases">
        <title>Genomic Encyclopedia of Type Strains, Phase IV (KMG-IV): sequencing the most valuable type-strain genomes for metagenomic binning, comparative biology and taxonomic classification.</title>
        <authorList>
            <person name="Goeker M."/>
        </authorList>
    </citation>
    <scope>NUCLEOTIDE SEQUENCE [LARGE SCALE GENOMIC DNA]</scope>
    <source>
        <strain evidence="3 4">DSM 6462</strain>
    </source>
</reference>
<keyword evidence="1" id="KW-0472">Membrane</keyword>
<accession>A0A2V3UWQ1</accession>
<organism evidence="3 4">
    <name type="scientific">Chelatococcus asaccharovorans</name>
    <dbReference type="NCBI Taxonomy" id="28210"/>
    <lineage>
        <taxon>Bacteria</taxon>
        <taxon>Pseudomonadati</taxon>
        <taxon>Pseudomonadota</taxon>
        <taxon>Alphaproteobacteria</taxon>
        <taxon>Hyphomicrobiales</taxon>
        <taxon>Chelatococcaceae</taxon>
        <taxon>Chelatococcus</taxon>
    </lineage>
</organism>
<comment type="caution">
    <text evidence="3">The sequence shown here is derived from an EMBL/GenBank/DDBJ whole genome shotgun (WGS) entry which is preliminary data.</text>
</comment>
<gene>
    <name evidence="3" type="ORF">C7450_101881</name>
</gene>